<organism evidence="3 4">
    <name type="scientific">Dichanthelium oligosanthes</name>
    <dbReference type="NCBI Taxonomy" id="888268"/>
    <lineage>
        <taxon>Eukaryota</taxon>
        <taxon>Viridiplantae</taxon>
        <taxon>Streptophyta</taxon>
        <taxon>Embryophyta</taxon>
        <taxon>Tracheophyta</taxon>
        <taxon>Spermatophyta</taxon>
        <taxon>Magnoliopsida</taxon>
        <taxon>Liliopsida</taxon>
        <taxon>Poales</taxon>
        <taxon>Poaceae</taxon>
        <taxon>PACMAD clade</taxon>
        <taxon>Panicoideae</taxon>
        <taxon>Panicodae</taxon>
        <taxon>Paniceae</taxon>
        <taxon>Dichantheliinae</taxon>
        <taxon>Dichanthelium</taxon>
    </lineage>
</organism>
<dbReference type="SUPFAM" id="SSF57756">
    <property type="entry name" value="Retrovirus zinc finger-like domains"/>
    <property type="match status" value="1"/>
</dbReference>
<keyword evidence="1" id="KW-0862">Zinc</keyword>
<comment type="caution">
    <text evidence="3">The sequence shown here is derived from an EMBL/GenBank/DDBJ whole genome shotgun (WGS) entry which is preliminary data.</text>
</comment>
<dbReference type="OrthoDB" id="689689at2759"/>
<accession>A0A1E5UST3</accession>
<feature type="domain" description="CCHC-type" evidence="2">
    <location>
        <begin position="136"/>
        <end position="151"/>
    </location>
</feature>
<dbReference type="AlphaFoldDB" id="A0A1E5UST3"/>
<evidence type="ECO:0000256" key="1">
    <source>
        <dbReference type="PROSITE-ProRule" id="PRU00047"/>
    </source>
</evidence>
<dbReference type="Gene3D" id="4.10.60.10">
    <property type="entry name" value="Zinc finger, CCHC-type"/>
    <property type="match status" value="1"/>
</dbReference>
<gene>
    <name evidence="3" type="ORF">BAE44_0023058</name>
</gene>
<name>A0A1E5UST3_9POAL</name>
<reference evidence="3 4" key="1">
    <citation type="submission" date="2016-09" db="EMBL/GenBank/DDBJ databases">
        <title>The draft genome of Dichanthelium oligosanthes: A C3 panicoid grass species.</title>
        <authorList>
            <person name="Studer A.J."/>
            <person name="Schnable J.C."/>
            <person name="Brutnell T.P."/>
        </authorList>
    </citation>
    <scope>NUCLEOTIDE SEQUENCE [LARGE SCALE GENOMIC DNA]</scope>
    <source>
        <strain evidence="4">cv. Kellogg 1175</strain>
        <tissue evidence="3">Leaf</tissue>
    </source>
</reference>
<keyword evidence="1" id="KW-0863">Zinc-finger</keyword>
<dbReference type="GO" id="GO:0008270">
    <property type="term" value="F:zinc ion binding"/>
    <property type="evidence" value="ECO:0007669"/>
    <property type="project" value="UniProtKB-KW"/>
</dbReference>
<dbReference type="GO" id="GO:0003676">
    <property type="term" value="F:nucleic acid binding"/>
    <property type="evidence" value="ECO:0007669"/>
    <property type="project" value="InterPro"/>
</dbReference>
<evidence type="ECO:0000313" key="3">
    <source>
        <dbReference type="EMBL" id="OEL15923.1"/>
    </source>
</evidence>
<dbReference type="InterPro" id="IPR036875">
    <property type="entry name" value="Znf_CCHC_sf"/>
</dbReference>
<dbReference type="Pfam" id="PF00098">
    <property type="entry name" value="zf-CCHC"/>
    <property type="match status" value="1"/>
</dbReference>
<dbReference type="PROSITE" id="PS50158">
    <property type="entry name" value="ZF_CCHC"/>
    <property type="match status" value="1"/>
</dbReference>
<keyword evidence="1" id="KW-0479">Metal-binding</keyword>
<proteinExistence type="predicted"/>
<sequence length="174" mass="19875">MYMGESEKFIEFSLKVVRTLGTKVEEATVIEKLLRSIPDKFLPIVSTIEQWGDVLTMSVAEVVRRLRTFEESTKGRWCDKEEKLVVVHAEPQLTCAEWEAIVAKEKRNGEASDSGVNKNGDRKKYHDRFDKSKINCRYCGEYGHFADECPEPRKVTKAMAQLAVAETDDEPTLL</sequence>
<evidence type="ECO:0000313" key="4">
    <source>
        <dbReference type="Proteomes" id="UP000095767"/>
    </source>
</evidence>
<evidence type="ECO:0000259" key="2">
    <source>
        <dbReference type="PROSITE" id="PS50158"/>
    </source>
</evidence>
<protein>
    <recommendedName>
        <fullName evidence="2">CCHC-type domain-containing protein</fullName>
    </recommendedName>
</protein>
<keyword evidence="4" id="KW-1185">Reference proteome</keyword>
<dbReference type="Proteomes" id="UP000095767">
    <property type="component" value="Unassembled WGS sequence"/>
</dbReference>
<dbReference type="EMBL" id="LWDX02064952">
    <property type="protein sequence ID" value="OEL15923.1"/>
    <property type="molecule type" value="Genomic_DNA"/>
</dbReference>
<dbReference type="SMART" id="SM00343">
    <property type="entry name" value="ZnF_C2HC"/>
    <property type="match status" value="1"/>
</dbReference>
<dbReference type="InterPro" id="IPR001878">
    <property type="entry name" value="Znf_CCHC"/>
</dbReference>